<dbReference type="FunFam" id="3.90.850.10:FF:000002">
    <property type="entry name" value="2-hydroxyhepta-2,4-diene-1,7-dioate isomerase"/>
    <property type="match status" value="1"/>
</dbReference>
<gene>
    <name evidence="4" type="ORF">A2140_05020</name>
</gene>
<accession>A0A1F6SXM7</accession>
<comment type="similarity">
    <text evidence="1">Belongs to the FAH family.</text>
</comment>
<dbReference type="PANTHER" id="PTHR42796">
    <property type="entry name" value="FUMARYLACETOACETATE HYDROLASE DOMAIN-CONTAINING PROTEIN 2A-RELATED"/>
    <property type="match status" value="1"/>
</dbReference>
<dbReference type="AlphaFoldDB" id="A0A1F6SXM7"/>
<dbReference type="GO" id="GO:0046872">
    <property type="term" value="F:metal ion binding"/>
    <property type="evidence" value="ECO:0007669"/>
    <property type="project" value="UniProtKB-KW"/>
</dbReference>
<evidence type="ECO:0000313" key="4">
    <source>
        <dbReference type="EMBL" id="OGI37485.1"/>
    </source>
</evidence>
<dbReference type="Gene3D" id="3.90.850.10">
    <property type="entry name" value="Fumarylacetoacetase-like, C-terminal domain"/>
    <property type="match status" value="1"/>
</dbReference>
<sequence>MQLVTFDAGGTTGLGIVENDSVLVSDPGNSGWASVAELIAAGPDALARLKRDLPNLRDRRRLDALKLLAPIPRPRKNIMCLGWNYAEHVSESAGVTKREHNVPTDPIVFTKCVTSVIGPGGAIPLHASVTQQLDWEVELAVVIGRGGRDIPKERALDHVFGYTIINDVSARDVQFRHKQYFLGKSLDGTCPMGPWIVTADEIPDPQALRLQSRVNDVGKQDANTRDMVFDVATIIATLSRGMTLEPGDVIATGTPSGVGFARTPPEFLKAGDVVECEIEKIGVLRNPVA</sequence>
<dbReference type="InterPro" id="IPR036663">
    <property type="entry name" value="Fumarylacetoacetase_C_sf"/>
</dbReference>
<dbReference type="InterPro" id="IPR051121">
    <property type="entry name" value="FAH"/>
</dbReference>
<protein>
    <submittedName>
        <fullName evidence="4">5-carboxymethyl-2-hydroxymuconate isomerase</fullName>
    </submittedName>
</protein>
<comment type="caution">
    <text evidence="4">The sequence shown here is derived from an EMBL/GenBank/DDBJ whole genome shotgun (WGS) entry which is preliminary data.</text>
</comment>
<proteinExistence type="inferred from homology"/>
<feature type="domain" description="Fumarylacetoacetase-like C-terminal" evidence="3">
    <location>
        <begin position="78"/>
        <end position="288"/>
    </location>
</feature>
<dbReference type="SUPFAM" id="SSF56529">
    <property type="entry name" value="FAH"/>
    <property type="match status" value="1"/>
</dbReference>
<dbReference type="PANTHER" id="PTHR42796:SF4">
    <property type="entry name" value="FUMARYLACETOACETATE HYDROLASE DOMAIN-CONTAINING PROTEIN 2A"/>
    <property type="match status" value="1"/>
</dbReference>
<reference evidence="4 5" key="1">
    <citation type="journal article" date="2016" name="Nat. Commun.">
        <title>Thousands of microbial genomes shed light on interconnected biogeochemical processes in an aquifer system.</title>
        <authorList>
            <person name="Anantharaman K."/>
            <person name="Brown C.T."/>
            <person name="Hug L.A."/>
            <person name="Sharon I."/>
            <person name="Castelle C.J."/>
            <person name="Probst A.J."/>
            <person name="Thomas B.C."/>
            <person name="Singh A."/>
            <person name="Wilkins M.J."/>
            <person name="Karaoz U."/>
            <person name="Brodie E.L."/>
            <person name="Williams K.H."/>
            <person name="Hubbard S.S."/>
            <person name="Banfield J.F."/>
        </authorList>
    </citation>
    <scope>NUCLEOTIDE SEQUENCE [LARGE SCALE GENOMIC DNA]</scope>
</reference>
<dbReference type="GO" id="GO:0016853">
    <property type="term" value="F:isomerase activity"/>
    <property type="evidence" value="ECO:0007669"/>
    <property type="project" value="UniProtKB-KW"/>
</dbReference>
<evidence type="ECO:0000313" key="5">
    <source>
        <dbReference type="Proteomes" id="UP000178379"/>
    </source>
</evidence>
<dbReference type="Pfam" id="PF01557">
    <property type="entry name" value="FAA_hydrolase"/>
    <property type="match status" value="1"/>
</dbReference>
<dbReference type="EMBL" id="MFSQ01000145">
    <property type="protein sequence ID" value="OGI37485.1"/>
    <property type="molecule type" value="Genomic_DNA"/>
</dbReference>
<evidence type="ECO:0000256" key="1">
    <source>
        <dbReference type="ARBA" id="ARBA00010211"/>
    </source>
</evidence>
<keyword evidence="4" id="KW-0413">Isomerase</keyword>
<dbReference type="STRING" id="1817756.A2140_05020"/>
<evidence type="ECO:0000259" key="3">
    <source>
        <dbReference type="Pfam" id="PF01557"/>
    </source>
</evidence>
<dbReference type="GO" id="GO:0019752">
    <property type="term" value="P:carboxylic acid metabolic process"/>
    <property type="evidence" value="ECO:0007669"/>
    <property type="project" value="UniProtKB-ARBA"/>
</dbReference>
<dbReference type="InterPro" id="IPR011234">
    <property type="entry name" value="Fumarylacetoacetase-like_C"/>
</dbReference>
<dbReference type="Proteomes" id="UP000178379">
    <property type="component" value="Unassembled WGS sequence"/>
</dbReference>
<evidence type="ECO:0000256" key="2">
    <source>
        <dbReference type="ARBA" id="ARBA00022723"/>
    </source>
</evidence>
<name>A0A1F6SXM7_9PROT</name>
<organism evidence="4 5">
    <name type="scientific">Candidatus Muproteobacteria bacterium RBG_16_62_13</name>
    <dbReference type="NCBI Taxonomy" id="1817756"/>
    <lineage>
        <taxon>Bacteria</taxon>
        <taxon>Pseudomonadati</taxon>
        <taxon>Pseudomonadota</taxon>
        <taxon>Candidatus Muproteobacteria</taxon>
    </lineage>
</organism>
<keyword evidence="2" id="KW-0479">Metal-binding</keyword>